<accession>A0A7I8WRR0</accession>
<evidence type="ECO:0000313" key="3">
    <source>
        <dbReference type="Proteomes" id="UP000659654"/>
    </source>
</evidence>
<dbReference type="GO" id="GO:0047961">
    <property type="term" value="F:glycine N-acyltransferase activity"/>
    <property type="evidence" value="ECO:0007669"/>
    <property type="project" value="InterPro"/>
</dbReference>
<organism evidence="2 3">
    <name type="scientific">Bursaphelenchus xylophilus</name>
    <name type="common">Pinewood nematode worm</name>
    <name type="synonym">Aphelenchoides xylophilus</name>
    <dbReference type="NCBI Taxonomy" id="6326"/>
    <lineage>
        <taxon>Eukaryota</taxon>
        <taxon>Metazoa</taxon>
        <taxon>Ecdysozoa</taxon>
        <taxon>Nematoda</taxon>
        <taxon>Chromadorea</taxon>
        <taxon>Rhabditida</taxon>
        <taxon>Tylenchina</taxon>
        <taxon>Tylenchomorpha</taxon>
        <taxon>Aphelenchoidea</taxon>
        <taxon>Aphelenchoididae</taxon>
        <taxon>Bursaphelenchus</taxon>
    </lineage>
</organism>
<dbReference type="EC" id="2.3.1.-" evidence="1"/>
<dbReference type="InterPro" id="IPR010313">
    <property type="entry name" value="Glycine_N-acyltransferase"/>
</dbReference>
<evidence type="ECO:0000313" key="2">
    <source>
        <dbReference type="EMBL" id="CAD5225354.1"/>
    </source>
</evidence>
<dbReference type="EMBL" id="CAJFCV020000004">
    <property type="protein sequence ID" value="CAG9114434.1"/>
    <property type="molecule type" value="Genomic_DNA"/>
</dbReference>
<dbReference type="AlphaFoldDB" id="A0A7I8WRR0"/>
<comment type="similarity">
    <text evidence="1">Belongs to the glycine N-acyltransferase family.</text>
</comment>
<evidence type="ECO:0000256" key="1">
    <source>
        <dbReference type="RuleBase" id="RU368002"/>
    </source>
</evidence>
<name>A0A7I8WRR0_BURXY</name>
<dbReference type="Proteomes" id="UP000659654">
    <property type="component" value="Unassembled WGS sequence"/>
</dbReference>
<dbReference type="OrthoDB" id="5804845at2759"/>
<dbReference type="GO" id="GO:0005739">
    <property type="term" value="C:mitochondrion"/>
    <property type="evidence" value="ECO:0007669"/>
    <property type="project" value="InterPro"/>
</dbReference>
<keyword evidence="3" id="KW-1185">Reference proteome</keyword>
<reference evidence="2" key="1">
    <citation type="submission" date="2020-09" db="EMBL/GenBank/DDBJ databases">
        <authorList>
            <person name="Kikuchi T."/>
        </authorList>
    </citation>
    <scope>NUCLEOTIDE SEQUENCE</scope>
    <source>
        <strain evidence="2">Ka4C1</strain>
    </source>
</reference>
<dbReference type="Gene3D" id="3.40.630.30">
    <property type="match status" value="1"/>
</dbReference>
<dbReference type="EMBL" id="CAJFDI010000004">
    <property type="protein sequence ID" value="CAD5225354.1"/>
    <property type="molecule type" value="Genomic_DNA"/>
</dbReference>
<proteinExistence type="inferred from homology"/>
<dbReference type="Proteomes" id="UP000582659">
    <property type="component" value="Unassembled WGS sequence"/>
</dbReference>
<keyword evidence="1" id="KW-0808">Transferase</keyword>
<keyword evidence="1" id="KW-0012">Acyltransferase</keyword>
<dbReference type="InterPro" id="IPR016181">
    <property type="entry name" value="Acyl_CoA_acyltransferase"/>
</dbReference>
<sequence>MEYNCFNEQFCNEVAKLFAAALYGTIKGSDYVIAFAILEPLVDIFEGNLCDLGLSESHPFKTLEDRDNVYHVSEEGLKLLEEKEPQLPEGYRFGSLKPEHAAEILADQVYGKTISPKPYERTLSLLPSVGVFTEETNELVSYEFLDVIGAITAQFTRLPHRRKGLGSAVEWKICAETWKRVGLIPYKAVSHNRPRVLKLSDNSPLWTQKLDESGSPRRAKFFMYHKQDMPKFEFYEN</sequence>
<dbReference type="PANTHER" id="PTHR15298:SF1">
    <property type="entry name" value="GLYCINE N-ACYLTRANSFERASE-LIKE PROTEIN"/>
    <property type="match status" value="1"/>
</dbReference>
<dbReference type="SUPFAM" id="SSF55729">
    <property type="entry name" value="Acyl-CoA N-acyltransferases (Nat)"/>
    <property type="match status" value="1"/>
</dbReference>
<protein>
    <recommendedName>
        <fullName evidence="1">Glycine N-acyltransferase-like protein</fullName>
        <ecNumber evidence="1">2.3.1.-</ecNumber>
    </recommendedName>
</protein>
<comment type="caution">
    <text evidence="2">The sequence shown here is derived from an EMBL/GenBank/DDBJ whole genome shotgun (WGS) entry which is preliminary data.</text>
</comment>
<dbReference type="SMR" id="A0A7I8WRR0"/>
<dbReference type="PANTHER" id="PTHR15298">
    <property type="entry name" value="L-COA N-ACYLTRANSFERASE-RELATED"/>
    <property type="match status" value="1"/>
</dbReference>
<gene>
    <name evidence="2" type="ORF">BXYJ_LOCUS8502</name>
</gene>